<dbReference type="Gene3D" id="3.10.280.10">
    <property type="entry name" value="Mitochondrial glycoprotein"/>
    <property type="match status" value="1"/>
</dbReference>
<name>A0AAD8JG46_9APIA</name>
<dbReference type="InterPro" id="IPR036561">
    <property type="entry name" value="MAM33_sf"/>
</dbReference>
<dbReference type="SUPFAM" id="SSF54529">
    <property type="entry name" value="Mitochondrial glycoprotein MAM33-like"/>
    <property type="match status" value="1"/>
</dbReference>
<dbReference type="Pfam" id="PF02330">
    <property type="entry name" value="MAM33"/>
    <property type="match status" value="1"/>
</dbReference>
<evidence type="ECO:0000313" key="2">
    <source>
        <dbReference type="Proteomes" id="UP001237642"/>
    </source>
</evidence>
<gene>
    <name evidence="1" type="ORF">POM88_003322</name>
</gene>
<dbReference type="AlphaFoldDB" id="A0AAD8JG46"/>
<dbReference type="InterPro" id="IPR003428">
    <property type="entry name" value="MAM33"/>
</dbReference>
<evidence type="ECO:0000313" key="1">
    <source>
        <dbReference type="EMBL" id="KAK1403717.1"/>
    </source>
</evidence>
<comment type="caution">
    <text evidence="1">The sequence shown here is derived from an EMBL/GenBank/DDBJ whole genome shotgun (WGS) entry which is preliminary data.</text>
</comment>
<keyword evidence="2" id="KW-1185">Reference proteome</keyword>
<dbReference type="Proteomes" id="UP001237642">
    <property type="component" value="Unassembled WGS sequence"/>
</dbReference>
<reference evidence="1" key="2">
    <citation type="submission" date="2023-05" db="EMBL/GenBank/DDBJ databases">
        <authorList>
            <person name="Schelkunov M.I."/>
        </authorList>
    </citation>
    <scope>NUCLEOTIDE SEQUENCE</scope>
    <source>
        <strain evidence="1">Hsosn_3</strain>
        <tissue evidence="1">Leaf</tissue>
    </source>
</reference>
<sequence length="278" mass="31658">MALATIHRSSVRVIGSKTQFCCRYMSVAAKPSHIIIPTAISSIRQYNSAQTPSNSYSATYVKALRSQIELLGKDKVHNETHVKALESQVELLRKSLEELLRRQKDPLLAEIELEMSKIELTQDKKLPSNFEIHESYWPWAYPVTLKRSTHVQKESICLGISKPVSCSQVPLCITVGSSENMMNFKLKFLCTIMADGYKISRITTGRICKQVPFDLLSEDAQHLFYRYLQLRGVDSRTTNSIYDYMLQKLKREHVGDFYKRFKNIVKASQAGVVSGVTV</sequence>
<dbReference type="EMBL" id="JAUIZM010000001">
    <property type="protein sequence ID" value="KAK1403717.1"/>
    <property type="molecule type" value="Genomic_DNA"/>
</dbReference>
<accession>A0AAD8JG46</accession>
<organism evidence="1 2">
    <name type="scientific">Heracleum sosnowskyi</name>
    <dbReference type="NCBI Taxonomy" id="360622"/>
    <lineage>
        <taxon>Eukaryota</taxon>
        <taxon>Viridiplantae</taxon>
        <taxon>Streptophyta</taxon>
        <taxon>Embryophyta</taxon>
        <taxon>Tracheophyta</taxon>
        <taxon>Spermatophyta</taxon>
        <taxon>Magnoliopsida</taxon>
        <taxon>eudicotyledons</taxon>
        <taxon>Gunneridae</taxon>
        <taxon>Pentapetalae</taxon>
        <taxon>asterids</taxon>
        <taxon>campanulids</taxon>
        <taxon>Apiales</taxon>
        <taxon>Apiaceae</taxon>
        <taxon>Apioideae</taxon>
        <taxon>apioid superclade</taxon>
        <taxon>Tordylieae</taxon>
        <taxon>Tordyliinae</taxon>
        <taxon>Heracleum</taxon>
    </lineage>
</organism>
<reference evidence="1" key="1">
    <citation type="submission" date="2023-02" db="EMBL/GenBank/DDBJ databases">
        <title>Genome of toxic invasive species Heracleum sosnowskyi carries increased number of genes despite the absence of recent whole-genome duplications.</title>
        <authorList>
            <person name="Schelkunov M."/>
            <person name="Shtratnikova V."/>
            <person name="Makarenko M."/>
            <person name="Klepikova A."/>
            <person name="Omelchenko D."/>
            <person name="Novikova G."/>
            <person name="Obukhova E."/>
            <person name="Bogdanov V."/>
            <person name="Penin A."/>
            <person name="Logacheva M."/>
        </authorList>
    </citation>
    <scope>NUCLEOTIDE SEQUENCE</scope>
    <source>
        <strain evidence="1">Hsosn_3</strain>
        <tissue evidence="1">Leaf</tissue>
    </source>
</reference>
<dbReference type="GO" id="GO:0005759">
    <property type="term" value="C:mitochondrial matrix"/>
    <property type="evidence" value="ECO:0007669"/>
    <property type="project" value="InterPro"/>
</dbReference>
<protein>
    <submittedName>
        <fullName evidence="1">Uncharacterized protein</fullName>
    </submittedName>
</protein>
<proteinExistence type="predicted"/>